<keyword evidence="1" id="KW-1133">Transmembrane helix</keyword>
<dbReference type="PANTHER" id="PTHR39430:SF1">
    <property type="entry name" value="PROTEASE"/>
    <property type="match status" value="1"/>
</dbReference>
<dbReference type="Proteomes" id="UP000624701">
    <property type="component" value="Unassembled WGS sequence"/>
</dbReference>
<feature type="transmembrane region" description="Helical" evidence="1">
    <location>
        <begin position="195"/>
        <end position="213"/>
    </location>
</feature>
<dbReference type="GO" id="GO:0008233">
    <property type="term" value="F:peptidase activity"/>
    <property type="evidence" value="ECO:0007669"/>
    <property type="project" value="UniProtKB-KW"/>
</dbReference>
<feature type="transmembrane region" description="Helical" evidence="1">
    <location>
        <begin position="51"/>
        <end position="68"/>
    </location>
</feature>
<evidence type="ECO:0000259" key="2">
    <source>
        <dbReference type="Pfam" id="PF02517"/>
    </source>
</evidence>
<feature type="domain" description="CAAX prenyl protease 2/Lysostaphin resistance protein A-like" evidence="2">
    <location>
        <begin position="136"/>
        <end position="231"/>
    </location>
</feature>
<gene>
    <name evidence="3" type="ORF">GCM10011444_19030</name>
</gene>
<dbReference type="EMBL" id="BMDQ01000002">
    <property type="protein sequence ID" value="GGI57594.1"/>
    <property type="molecule type" value="Genomic_DNA"/>
</dbReference>
<evidence type="ECO:0000313" key="4">
    <source>
        <dbReference type="Proteomes" id="UP000624701"/>
    </source>
</evidence>
<feature type="transmembrane region" description="Helical" evidence="1">
    <location>
        <begin position="89"/>
        <end position="111"/>
    </location>
</feature>
<keyword evidence="4" id="KW-1185">Reference proteome</keyword>
<dbReference type="PANTHER" id="PTHR39430">
    <property type="entry name" value="MEMBRANE-ASSOCIATED PROTEASE-RELATED"/>
    <property type="match status" value="1"/>
</dbReference>
<organism evidence="3 4">
    <name type="scientific">Winogradskyella haliclonae</name>
    <dbReference type="NCBI Taxonomy" id="2048558"/>
    <lineage>
        <taxon>Bacteria</taxon>
        <taxon>Pseudomonadati</taxon>
        <taxon>Bacteroidota</taxon>
        <taxon>Flavobacteriia</taxon>
        <taxon>Flavobacteriales</taxon>
        <taxon>Flavobacteriaceae</taxon>
        <taxon>Winogradskyella</taxon>
    </lineage>
</organism>
<dbReference type="Pfam" id="PF02517">
    <property type="entry name" value="Rce1-like"/>
    <property type="match status" value="1"/>
</dbReference>
<keyword evidence="3" id="KW-0645">Protease</keyword>
<keyword evidence="1" id="KW-0812">Transmembrane</keyword>
<dbReference type="GO" id="GO:0006508">
    <property type="term" value="P:proteolysis"/>
    <property type="evidence" value="ECO:0007669"/>
    <property type="project" value="UniProtKB-KW"/>
</dbReference>
<dbReference type="InterPro" id="IPR003675">
    <property type="entry name" value="Rce1/LyrA-like_dom"/>
</dbReference>
<evidence type="ECO:0000313" key="3">
    <source>
        <dbReference type="EMBL" id="GGI57594.1"/>
    </source>
</evidence>
<feature type="transmembrane region" description="Helical" evidence="1">
    <location>
        <begin position="171"/>
        <end position="189"/>
    </location>
</feature>
<accession>A0ABQ2BZQ0</accession>
<name>A0ABQ2BZQ0_9FLAO</name>
<feature type="transmembrane region" description="Helical" evidence="1">
    <location>
        <begin position="20"/>
        <end position="39"/>
    </location>
</feature>
<evidence type="ECO:0000256" key="1">
    <source>
        <dbReference type="SAM" id="Phobius"/>
    </source>
</evidence>
<sequence length="303" mass="34138">MLYMKAFFWNKEEKRIRAPFRIFILILIAAVFANILSLVFDNLNELLEKSLLNFLIMAAILFSIYIVGTYVDKRRWVDFGITLLPIKSFFFGACLGAFLVTLIFVVMYLLGWLEISDLKYNKLSTYPFVLAFTGQIFRYLCGSVFEEAFSRGYLLINIAEGLKGKLSSSKAVFISYIITSSIFGILHIGNDNSSLLSTINLILLGLLFGWLVVKTGKLNFAIGLHAFWNIFQNNVFGSANSGKESIVTILTFENSGNELWTGGSFGVEGGLLTTVAISLTLFIMMRSEIFDNNKFNQKILKIK</sequence>
<keyword evidence="3" id="KW-0378">Hydrolase</keyword>
<protein>
    <submittedName>
        <fullName evidence="3">Protease</fullName>
    </submittedName>
</protein>
<comment type="caution">
    <text evidence="3">The sequence shown here is derived from an EMBL/GenBank/DDBJ whole genome shotgun (WGS) entry which is preliminary data.</text>
</comment>
<proteinExistence type="predicted"/>
<keyword evidence="1" id="KW-0472">Membrane</keyword>
<reference evidence="4" key="1">
    <citation type="journal article" date="2019" name="Int. J. Syst. Evol. Microbiol.">
        <title>The Global Catalogue of Microorganisms (GCM) 10K type strain sequencing project: providing services to taxonomists for standard genome sequencing and annotation.</title>
        <authorList>
            <consortium name="The Broad Institute Genomics Platform"/>
            <consortium name="The Broad Institute Genome Sequencing Center for Infectious Disease"/>
            <person name="Wu L."/>
            <person name="Ma J."/>
        </authorList>
    </citation>
    <scope>NUCLEOTIDE SEQUENCE [LARGE SCALE GENOMIC DNA]</scope>
    <source>
        <strain evidence="4">CCM 8681</strain>
    </source>
</reference>
<feature type="transmembrane region" description="Helical" evidence="1">
    <location>
        <begin position="259"/>
        <end position="284"/>
    </location>
</feature>